<comment type="caution">
    <text evidence="2">The sequence shown here is derived from an EMBL/GenBank/DDBJ whole genome shotgun (WGS) entry which is preliminary data.</text>
</comment>
<accession>A0A4C1VCS3</accession>
<evidence type="ECO:0000313" key="3">
    <source>
        <dbReference type="Proteomes" id="UP000299102"/>
    </source>
</evidence>
<organism evidence="2 3">
    <name type="scientific">Eumeta variegata</name>
    <name type="common">Bagworm moth</name>
    <name type="synonym">Eumeta japonica</name>
    <dbReference type="NCBI Taxonomy" id="151549"/>
    <lineage>
        <taxon>Eukaryota</taxon>
        <taxon>Metazoa</taxon>
        <taxon>Ecdysozoa</taxon>
        <taxon>Arthropoda</taxon>
        <taxon>Hexapoda</taxon>
        <taxon>Insecta</taxon>
        <taxon>Pterygota</taxon>
        <taxon>Neoptera</taxon>
        <taxon>Endopterygota</taxon>
        <taxon>Lepidoptera</taxon>
        <taxon>Glossata</taxon>
        <taxon>Ditrysia</taxon>
        <taxon>Tineoidea</taxon>
        <taxon>Psychidae</taxon>
        <taxon>Oiketicinae</taxon>
        <taxon>Eumeta</taxon>
    </lineage>
</organism>
<reference evidence="2 3" key="1">
    <citation type="journal article" date="2019" name="Commun. Biol.">
        <title>The bagworm genome reveals a unique fibroin gene that provides high tensile strength.</title>
        <authorList>
            <person name="Kono N."/>
            <person name="Nakamura H."/>
            <person name="Ohtoshi R."/>
            <person name="Tomita M."/>
            <person name="Numata K."/>
            <person name="Arakawa K."/>
        </authorList>
    </citation>
    <scope>NUCLEOTIDE SEQUENCE [LARGE SCALE GENOMIC DNA]</scope>
</reference>
<proteinExistence type="predicted"/>
<dbReference type="EMBL" id="BGZK01000317">
    <property type="protein sequence ID" value="GBP36330.1"/>
    <property type="molecule type" value="Genomic_DNA"/>
</dbReference>
<feature type="compositionally biased region" description="Polar residues" evidence="1">
    <location>
        <begin position="46"/>
        <end position="66"/>
    </location>
</feature>
<sequence>MKGFRGAFKIIPPGLFKPSPTLDLAADYLLRLTQIPMIVPRAIISPQSGPQESATGNRNLSPSAFPQPSIADRTASVSRKPSIVRRKKRYQPQNASVAGGPPTRARRALAAAVAHRDRPRAVLSLHVSLPLYINLPQCLHISTMT</sequence>
<feature type="region of interest" description="Disordered" evidence="1">
    <location>
        <begin position="46"/>
        <end position="103"/>
    </location>
</feature>
<protein>
    <submittedName>
        <fullName evidence="2">Uncharacterized protein</fullName>
    </submittedName>
</protein>
<evidence type="ECO:0000313" key="2">
    <source>
        <dbReference type="EMBL" id="GBP36330.1"/>
    </source>
</evidence>
<dbReference type="Proteomes" id="UP000299102">
    <property type="component" value="Unassembled WGS sequence"/>
</dbReference>
<evidence type="ECO:0000256" key="1">
    <source>
        <dbReference type="SAM" id="MobiDB-lite"/>
    </source>
</evidence>
<gene>
    <name evidence="2" type="ORF">EVAR_22462_1</name>
</gene>
<name>A0A4C1VCS3_EUMVA</name>
<keyword evidence="3" id="KW-1185">Reference proteome</keyword>
<dbReference type="AlphaFoldDB" id="A0A4C1VCS3"/>